<dbReference type="EMBL" id="JAESWA010000024">
    <property type="protein sequence ID" value="MBL4933480.1"/>
    <property type="molecule type" value="Genomic_DNA"/>
</dbReference>
<organism evidence="1 2">
    <name type="scientific">Clostridium paridis</name>
    <dbReference type="NCBI Taxonomy" id="2803863"/>
    <lineage>
        <taxon>Bacteria</taxon>
        <taxon>Bacillati</taxon>
        <taxon>Bacillota</taxon>
        <taxon>Clostridia</taxon>
        <taxon>Eubacteriales</taxon>
        <taxon>Clostridiaceae</taxon>
        <taxon>Clostridium</taxon>
    </lineage>
</organism>
<accession>A0A937K6C3</accession>
<name>A0A937K6C3_9CLOT</name>
<reference evidence="1" key="1">
    <citation type="submission" date="2021-01" db="EMBL/GenBank/DDBJ databases">
        <title>Genome public.</title>
        <authorList>
            <person name="Liu C."/>
            <person name="Sun Q."/>
        </authorList>
    </citation>
    <scope>NUCLEOTIDE SEQUENCE</scope>
    <source>
        <strain evidence="1">YIM B02565</strain>
    </source>
</reference>
<evidence type="ECO:0000313" key="2">
    <source>
        <dbReference type="Proteomes" id="UP000623681"/>
    </source>
</evidence>
<proteinExistence type="predicted"/>
<evidence type="ECO:0008006" key="3">
    <source>
        <dbReference type="Google" id="ProtNLM"/>
    </source>
</evidence>
<evidence type="ECO:0000313" key="1">
    <source>
        <dbReference type="EMBL" id="MBL4933480.1"/>
    </source>
</evidence>
<protein>
    <recommendedName>
        <fullName evidence="3">DUF11 domain-containing protein</fullName>
    </recommendedName>
</protein>
<keyword evidence="2" id="KW-1185">Reference proteome</keyword>
<dbReference type="Proteomes" id="UP000623681">
    <property type="component" value="Unassembled WGS sequence"/>
</dbReference>
<gene>
    <name evidence="1" type="ORF">JK634_16940</name>
</gene>
<sequence>MADTARPCSLIPYTVGCCCGPQNGISAIQPDCQELPNGEVVNNPAYVEDLNSSFWSYKFLTDCAGTTRAISNFVIPICQSIHSSNIIVEEKLDGTGSFTQVPFTLSTTDPNFGAAPSGFQWLKVEVSGRYDKGISVEYRLTLVGNYPEAIQPIKVKAATSVITFNCDCFLVPECNPEGKLAVNKESSVTIVNNKATLNYSVRVSNIGNAALNNVQFLDTIFIPSQLTIGTITVNPNTLVVDRSTVGQVKISGNLGTINPGAFVDVTYTIPINNFSQPGIYTINNTALATALNTSSSDSTELTINVAEVSTIKCCIVSDRNHVDFRILLLAVPPSPSVLVDFKDGLFIPAGITVQFTDFSGCNASFVPSGNPVPLDTNITGPANILVTCTELNVPSDGAVARHVRMRIISDSVVGTSTISNSITDVTPTNPGAQIFLGAGTLPATAEVQVNLSLDCLNPCPF</sequence>
<dbReference type="RefSeq" id="WP_202768917.1">
    <property type="nucleotide sequence ID" value="NZ_JAESWA010000024.1"/>
</dbReference>
<dbReference type="AlphaFoldDB" id="A0A937K6C3"/>
<comment type="caution">
    <text evidence="1">The sequence shown here is derived from an EMBL/GenBank/DDBJ whole genome shotgun (WGS) entry which is preliminary data.</text>
</comment>